<dbReference type="Proteomes" id="UP000324233">
    <property type="component" value="Chromosome"/>
</dbReference>
<feature type="signal peptide" evidence="2">
    <location>
        <begin position="1"/>
        <end position="25"/>
    </location>
</feature>
<evidence type="ECO:0000313" key="4">
    <source>
        <dbReference type="Proteomes" id="UP000324233"/>
    </source>
</evidence>
<evidence type="ECO:0000313" key="3">
    <source>
        <dbReference type="EMBL" id="QEH34324.1"/>
    </source>
</evidence>
<reference evidence="3 4" key="1">
    <citation type="submission" date="2019-08" db="EMBL/GenBank/DDBJ databases">
        <title>Deep-cultivation of Planctomycetes and their phenomic and genomic characterization uncovers novel biology.</title>
        <authorList>
            <person name="Wiegand S."/>
            <person name="Jogler M."/>
            <person name="Boedeker C."/>
            <person name="Pinto D."/>
            <person name="Vollmers J."/>
            <person name="Rivas-Marin E."/>
            <person name="Kohn T."/>
            <person name="Peeters S.H."/>
            <person name="Heuer A."/>
            <person name="Rast P."/>
            <person name="Oberbeckmann S."/>
            <person name="Bunk B."/>
            <person name="Jeske O."/>
            <person name="Meyerdierks A."/>
            <person name="Storesund J.E."/>
            <person name="Kallscheuer N."/>
            <person name="Luecker S."/>
            <person name="Lage O.M."/>
            <person name="Pohl T."/>
            <person name="Merkel B.J."/>
            <person name="Hornburger P."/>
            <person name="Mueller R.-W."/>
            <person name="Bruemmer F."/>
            <person name="Labrenz M."/>
            <person name="Spormann A.M."/>
            <person name="Op den Camp H."/>
            <person name="Overmann J."/>
            <person name="Amann R."/>
            <person name="Jetten M.S.M."/>
            <person name="Mascher T."/>
            <person name="Medema M.H."/>
            <person name="Devos D.P."/>
            <person name="Kaster A.-K."/>
            <person name="Ovreas L."/>
            <person name="Rohde M."/>
            <person name="Galperin M.Y."/>
            <person name="Jogler C."/>
        </authorList>
    </citation>
    <scope>NUCLEOTIDE SEQUENCE [LARGE SCALE GENOMIC DNA]</scope>
    <source>
        <strain evidence="3 4">OJF2</strain>
    </source>
</reference>
<feature type="region of interest" description="Disordered" evidence="1">
    <location>
        <begin position="438"/>
        <end position="476"/>
    </location>
</feature>
<feature type="compositionally biased region" description="Basic and acidic residues" evidence="1">
    <location>
        <begin position="460"/>
        <end position="476"/>
    </location>
</feature>
<name>A0A5B9W258_9BACT</name>
<feature type="chain" id="PRO_5022915335" evidence="2">
    <location>
        <begin position="26"/>
        <end position="531"/>
    </location>
</feature>
<gene>
    <name evidence="3" type="ORF">OJF2_28600</name>
</gene>
<dbReference type="KEGG" id="agv:OJF2_28600"/>
<evidence type="ECO:0000256" key="1">
    <source>
        <dbReference type="SAM" id="MobiDB-lite"/>
    </source>
</evidence>
<evidence type="ECO:0000256" key="2">
    <source>
        <dbReference type="SAM" id="SignalP"/>
    </source>
</evidence>
<protein>
    <submittedName>
        <fullName evidence="3">Uncharacterized protein</fullName>
    </submittedName>
</protein>
<dbReference type="AlphaFoldDB" id="A0A5B9W258"/>
<proteinExistence type="predicted"/>
<keyword evidence="4" id="KW-1185">Reference proteome</keyword>
<sequence length="531" mass="58624" precursor="true">MMRAPASWAMASLLMVVAASHPARGQEAAIPVEPAELARRADLVGKLVSVDDRVVYYRLDPSGPFDEIRLKRTTVPVRLRGALRPRNPPRPMPVIAQGRLAREEGQLVFEVSSLAVQADDVERLEKGVAALPPGDFENRKAWAAWAERRGKELKDGPLERKGRALLAEAVQIEADSRRGTVDAPREWLALAEDARRKGVAEPGPSALAHRAFRAQLRAASDVAALESLKKAVEGFFPSVATDRAAGSTNLARWEEPYRNDPAGAYREAPADQRKGLDRRLWGDVLEKLLEAKAAADPVSAIELSGIVERELPERADQLGRRLLARGLDAARQNLGSLRKDEVRSMAEVYREKLKDPQAAQDLLRSWLKIRRDRLSDTDAEGPVDLAGLYDEMLQDRAGAKELLDRAWKIAPGSQAIAEAFRTRGYQLEKDRWVDLPSATTAPTQAEPAPAPVLGGGLRGKTTDEVSRQIGSRPDRKARCATKGQIVEQWIFHLPGQEKDRYVNFLRSAGDLQPRVISDYTLPRGPGGIRKR</sequence>
<organism evidence="3 4">
    <name type="scientific">Aquisphaera giovannonii</name>
    <dbReference type="NCBI Taxonomy" id="406548"/>
    <lineage>
        <taxon>Bacteria</taxon>
        <taxon>Pseudomonadati</taxon>
        <taxon>Planctomycetota</taxon>
        <taxon>Planctomycetia</taxon>
        <taxon>Isosphaerales</taxon>
        <taxon>Isosphaeraceae</taxon>
        <taxon>Aquisphaera</taxon>
    </lineage>
</organism>
<accession>A0A5B9W258</accession>
<dbReference type="EMBL" id="CP042997">
    <property type="protein sequence ID" value="QEH34324.1"/>
    <property type="molecule type" value="Genomic_DNA"/>
</dbReference>
<dbReference type="RefSeq" id="WP_148594261.1">
    <property type="nucleotide sequence ID" value="NZ_CP042997.1"/>
</dbReference>
<dbReference type="OrthoDB" id="252226at2"/>
<keyword evidence="2" id="KW-0732">Signal</keyword>
<feature type="compositionally biased region" description="Low complexity" evidence="1">
    <location>
        <begin position="438"/>
        <end position="447"/>
    </location>
</feature>